<accession>A0A7X0LXF3</accession>
<keyword evidence="1" id="KW-0175">Coiled coil</keyword>
<keyword evidence="2" id="KW-0812">Transmembrane</keyword>
<proteinExistence type="predicted"/>
<keyword evidence="2" id="KW-0472">Membrane</keyword>
<name>A0A7X0LXF3_9BACI</name>
<evidence type="ECO:0000313" key="3">
    <source>
        <dbReference type="EMBL" id="MBB6447718.1"/>
    </source>
</evidence>
<sequence>MRKRVINMTGTIAVIMVFAIPIIAILTSHFQKQSKIKRDMIKDEIELEKLKQQNYLMETEKLRLELERMNRNLIIDEKVNEKNEIKL</sequence>
<keyword evidence="4" id="KW-1185">Reference proteome</keyword>
<gene>
    <name evidence="3" type="ORF">HNR53_004427</name>
</gene>
<feature type="coiled-coil region" evidence="1">
    <location>
        <begin position="33"/>
        <end position="72"/>
    </location>
</feature>
<evidence type="ECO:0000256" key="1">
    <source>
        <dbReference type="SAM" id="Coils"/>
    </source>
</evidence>
<dbReference type="AlphaFoldDB" id="A0A7X0LXF3"/>
<feature type="transmembrane region" description="Helical" evidence="2">
    <location>
        <begin position="6"/>
        <end position="30"/>
    </location>
</feature>
<comment type="caution">
    <text evidence="3">The sequence shown here is derived from an EMBL/GenBank/DDBJ whole genome shotgun (WGS) entry which is preliminary data.</text>
</comment>
<reference evidence="3 4" key="1">
    <citation type="submission" date="2020-08" db="EMBL/GenBank/DDBJ databases">
        <title>Genomic Encyclopedia of Type Strains, Phase IV (KMG-IV): sequencing the most valuable type-strain genomes for metagenomic binning, comparative biology and taxonomic classification.</title>
        <authorList>
            <person name="Goeker M."/>
        </authorList>
    </citation>
    <scope>NUCLEOTIDE SEQUENCE [LARGE SCALE GENOMIC DNA]</scope>
    <source>
        <strain evidence="3 4">DSM 5391</strain>
    </source>
</reference>
<evidence type="ECO:0000256" key="2">
    <source>
        <dbReference type="SAM" id="Phobius"/>
    </source>
</evidence>
<dbReference type="Proteomes" id="UP000531594">
    <property type="component" value="Unassembled WGS sequence"/>
</dbReference>
<keyword evidence="2" id="KW-1133">Transmembrane helix</keyword>
<dbReference type="EMBL" id="JACHGK010000027">
    <property type="protein sequence ID" value="MBB6447718.1"/>
    <property type="molecule type" value="Genomic_DNA"/>
</dbReference>
<organism evidence="3 4">
    <name type="scientific">Bacillus benzoevorans</name>
    <dbReference type="NCBI Taxonomy" id="1456"/>
    <lineage>
        <taxon>Bacteria</taxon>
        <taxon>Bacillati</taxon>
        <taxon>Bacillota</taxon>
        <taxon>Bacilli</taxon>
        <taxon>Bacillales</taxon>
        <taxon>Bacillaceae</taxon>
        <taxon>Bacillus</taxon>
    </lineage>
</organism>
<evidence type="ECO:0000313" key="4">
    <source>
        <dbReference type="Proteomes" id="UP000531594"/>
    </source>
</evidence>
<protein>
    <submittedName>
        <fullName evidence="3">Uncharacterized protein</fullName>
    </submittedName>
</protein>